<dbReference type="EMBL" id="GBXM01022775">
    <property type="protein sequence ID" value="JAH85802.1"/>
    <property type="molecule type" value="Transcribed_RNA"/>
</dbReference>
<reference evidence="1" key="1">
    <citation type="submission" date="2014-11" db="EMBL/GenBank/DDBJ databases">
        <authorList>
            <person name="Amaro Gonzalez C."/>
        </authorList>
    </citation>
    <scope>NUCLEOTIDE SEQUENCE</scope>
</reference>
<dbReference type="AlphaFoldDB" id="A0A0E9W627"/>
<sequence length="55" mass="6201">MADTKDTPVMTDKGKLVHNFLMADLVRLGLGVEQNNKWSICKTMIYCTLHFATSL</sequence>
<evidence type="ECO:0000313" key="1">
    <source>
        <dbReference type="EMBL" id="JAH85802.1"/>
    </source>
</evidence>
<organism evidence="1">
    <name type="scientific">Anguilla anguilla</name>
    <name type="common">European freshwater eel</name>
    <name type="synonym">Muraena anguilla</name>
    <dbReference type="NCBI Taxonomy" id="7936"/>
    <lineage>
        <taxon>Eukaryota</taxon>
        <taxon>Metazoa</taxon>
        <taxon>Chordata</taxon>
        <taxon>Craniata</taxon>
        <taxon>Vertebrata</taxon>
        <taxon>Euteleostomi</taxon>
        <taxon>Actinopterygii</taxon>
        <taxon>Neopterygii</taxon>
        <taxon>Teleostei</taxon>
        <taxon>Anguilliformes</taxon>
        <taxon>Anguillidae</taxon>
        <taxon>Anguilla</taxon>
    </lineage>
</organism>
<accession>A0A0E9W627</accession>
<proteinExistence type="predicted"/>
<reference evidence="1" key="2">
    <citation type="journal article" date="2015" name="Fish Shellfish Immunol.">
        <title>Early steps in the European eel (Anguilla anguilla)-Vibrio vulnificus interaction in the gills: Role of the RtxA13 toxin.</title>
        <authorList>
            <person name="Callol A."/>
            <person name="Pajuelo D."/>
            <person name="Ebbesson L."/>
            <person name="Teles M."/>
            <person name="MacKenzie S."/>
            <person name="Amaro C."/>
        </authorList>
    </citation>
    <scope>NUCLEOTIDE SEQUENCE</scope>
</reference>
<protein>
    <submittedName>
        <fullName evidence="1">Uncharacterized protein</fullName>
    </submittedName>
</protein>
<name>A0A0E9W627_ANGAN</name>